<evidence type="ECO:0000313" key="2">
    <source>
        <dbReference type="Proteomes" id="UP000887013"/>
    </source>
</evidence>
<dbReference type="Proteomes" id="UP000887013">
    <property type="component" value="Unassembled WGS sequence"/>
</dbReference>
<gene>
    <name evidence="1" type="ORF">NPIL_627921</name>
</gene>
<sequence length="130" mass="14644">MWPAKTLFSSSPPRFLPSVLIFYPLPRSLWFPFLVARLLWDRPVFQGSQSFVIGVFPSPCDASLLSLEGQDVLPVSFPGFYSSFHRKGGPDPSFIGFPIPPLPSVFVPYLLLLRPVSVQRWLESCAFPPF</sequence>
<comment type="caution">
    <text evidence="1">The sequence shown here is derived from an EMBL/GenBank/DDBJ whole genome shotgun (WGS) entry which is preliminary data.</text>
</comment>
<accession>A0A8X6UA06</accession>
<name>A0A8X6UA06_NEPPI</name>
<reference evidence="1" key="1">
    <citation type="submission" date="2020-08" db="EMBL/GenBank/DDBJ databases">
        <title>Multicomponent nature underlies the extraordinary mechanical properties of spider dragline silk.</title>
        <authorList>
            <person name="Kono N."/>
            <person name="Nakamura H."/>
            <person name="Mori M."/>
            <person name="Yoshida Y."/>
            <person name="Ohtoshi R."/>
            <person name="Malay A.D."/>
            <person name="Moran D.A.P."/>
            <person name="Tomita M."/>
            <person name="Numata K."/>
            <person name="Arakawa K."/>
        </authorList>
    </citation>
    <scope>NUCLEOTIDE SEQUENCE</scope>
</reference>
<dbReference type="EMBL" id="BMAW01124514">
    <property type="protein sequence ID" value="GFU08243.1"/>
    <property type="molecule type" value="Genomic_DNA"/>
</dbReference>
<protein>
    <submittedName>
        <fullName evidence="1">Uncharacterized protein</fullName>
    </submittedName>
</protein>
<organism evidence="1 2">
    <name type="scientific">Nephila pilipes</name>
    <name type="common">Giant wood spider</name>
    <name type="synonym">Nephila maculata</name>
    <dbReference type="NCBI Taxonomy" id="299642"/>
    <lineage>
        <taxon>Eukaryota</taxon>
        <taxon>Metazoa</taxon>
        <taxon>Ecdysozoa</taxon>
        <taxon>Arthropoda</taxon>
        <taxon>Chelicerata</taxon>
        <taxon>Arachnida</taxon>
        <taxon>Araneae</taxon>
        <taxon>Araneomorphae</taxon>
        <taxon>Entelegynae</taxon>
        <taxon>Araneoidea</taxon>
        <taxon>Nephilidae</taxon>
        <taxon>Nephila</taxon>
    </lineage>
</organism>
<keyword evidence="2" id="KW-1185">Reference proteome</keyword>
<dbReference type="AlphaFoldDB" id="A0A8X6UA06"/>
<proteinExistence type="predicted"/>
<evidence type="ECO:0000313" key="1">
    <source>
        <dbReference type="EMBL" id="GFU08243.1"/>
    </source>
</evidence>